<dbReference type="Gene3D" id="3.30.200.20">
    <property type="entry name" value="Phosphorylase Kinase, domain 1"/>
    <property type="match status" value="1"/>
</dbReference>
<sequence length="245" mass="28115">MGYASGVKACAYQFMKRREDHLQQGKEDEDLQNILPLVRARFSYEELRAATKGFGKLLDAGGCGSVYAGTFWDGRRAAVKYKYVERGSLDRWLFEEEKDSMLDWQKRICCWILVFVAKISDFGMSKLVQRDMSYAVIGVRGTPCYIALEWFCHGIVSKKMDIYSLWMVIVKIVDGRKLLVLALWPTSCKAFSDESRQVPIIVGSGHALRWHLPSWVSERLEQGAVMEVVDKRLRDSKLKSFCTFP</sequence>
<name>A0A9D4ZDR8_ADICA</name>
<reference evidence="2" key="1">
    <citation type="submission" date="2021-01" db="EMBL/GenBank/DDBJ databases">
        <title>Adiantum capillus-veneris genome.</title>
        <authorList>
            <person name="Fang Y."/>
            <person name="Liao Q."/>
        </authorList>
    </citation>
    <scope>NUCLEOTIDE SEQUENCE</scope>
    <source>
        <strain evidence="2">H3</strain>
        <tissue evidence="2">Leaf</tissue>
    </source>
</reference>
<keyword evidence="1" id="KW-0732">Signal</keyword>
<dbReference type="SUPFAM" id="SSF56112">
    <property type="entry name" value="Protein kinase-like (PK-like)"/>
    <property type="match status" value="1"/>
</dbReference>
<evidence type="ECO:0000256" key="1">
    <source>
        <dbReference type="ARBA" id="ARBA00022729"/>
    </source>
</evidence>
<evidence type="ECO:0000313" key="3">
    <source>
        <dbReference type="Proteomes" id="UP000886520"/>
    </source>
</evidence>
<keyword evidence="3" id="KW-1185">Reference proteome</keyword>
<dbReference type="InterPro" id="IPR011009">
    <property type="entry name" value="Kinase-like_dom_sf"/>
</dbReference>
<organism evidence="2 3">
    <name type="scientific">Adiantum capillus-veneris</name>
    <name type="common">Maidenhair fern</name>
    <dbReference type="NCBI Taxonomy" id="13818"/>
    <lineage>
        <taxon>Eukaryota</taxon>
        <taxon>Viridiplantae</taxon>
        <taxon>Streptophyta</taxon>
        <taxon>Embryophyta</taxon>
        <taxon>Tracheophyta</taxon>
        <taxon>Polypodiopsida</taxon>
        <taxon>Polypodiidae</taxon>
        <taxon>Polypodiales</taxon>
        <taxon>Pteridineae</taxon>
        <taxon>Pteridaceae</taxon>
        <taxon>Vittarioideae</taxon>
        <taxon>Adiantum</taxon>
    </lineage>
</organism>
<accession>A0A9D4ZDR8</accession>
<proteinExistence type="predicted"/>
<comment type="caution">
    <text evidence="2">The sequence shown here is derived from an EMBL/GenBank/DDBJ whole genome shotgun (WGS) entry which is preliminary data.</text>
</comment>
<dbReference type="OrthoDB" id="5857966at2759"/>
<dbReference type="AlphaFoldDB" id="A0A9D4ZDR8"/>
<dbReference type="PANTHER" id="PTHR47976">
    <property type="entry name" value="G-TYPE LECTIN S-RECEPTOR-LIKE SERINE/THREONINE-PROTEIN KINASE SD2-5"/>
    <property type="match status" value="1"/>
</dbReference>
<dbReference type="Proteomes" id="UP000886520">
    <property type="component" value="Chromosome 14"/>
</dbReference>
<gene>
    <name evidence="2" type="ORF">GOP47_0014715</name>
</gene>
<dbReference type="InterPro" id="IPR051343">
    <property type="entry name" value="G-type_lectin_kinases/EP1-like"/>
</dbReference>
<protein>
    <submittedName>
        <fullName evidence="2">Uncharacterized protein</fullName>
    </submittedName>
</protein>
<evidence type="ECO:0000313" key="2">
    <source>
        <dbReference type="EMBL" id="KAI5070372.1"/>
    </source>
</evidence>
<dbReference type="Gene3D" id="1.10.510.10">
    <property type="entry name" value="Transferase(Phosphotransferase) domain 1"/>
    <property type="match status" value="1"/>
</dbReference>
<dbReference type="EMBL" id="JABFUD020000014">
    <property type="protein sequence ID" value="KAI5070372.1"/>
    <property type="molecule type" value="Genomic_DNA"/>
</dbReference>